<comment type="subcellular location">
    <subcellularLocation>
        <location evidence="1">Cell membrane</location>
        <topology evidence="1">Multi-pass membrane protein</topology>
    </subcellularLocation>
</comment>
<dbReference type="Proteomes" id="UP000660745">
    <property type="component" value="Unassembled WGS sequence"/>
</dbReference>
<keyword evidence="2" id="KW-1003">Cell membrane</keyword>
<evidence type="ECO:0000256" key="1">
    <source>
        <dbReference type="ARBA" id="ARBA00004651"/>
    </source>
</evidence>
<proteinExistence type="predicted"/>
<feature type="transmembrane region" description="Helical" evidence="6">
    <location>
        <begin position="237"/>
        <end position="258"/>
    </location>
</feature>
<name>A0A918E5D3_9ACTN</name>
<gene>
    <name evidence="7" type="ORF">GCM10012278_23560</name>
</gene>
<evidence type="ECO:0000313" key="7">
    <source>
        <dbReference type="EMBL" id="GGP05179.1"/>
    </source>
</evidence>
<feature type="transmembrane region" description="Helical" evidence="6">
    <location>
        <begin position="110"/>
        <end position="130"/>
    </location>
</feature>
<dbReference type="RefSeq" id="WP_189138562.1">
    <property type="nucleotide sequence ID" value="NZ_BMNK01000003.1"/>
</dbReference>
<feature type="transmembrane region" description="Helical" evidence="6">
    <location>
        <begin position="186"/>
        <end position="206"/>
    </location>
</feature>
<dbReference type="GO" id="GO:0005886">
    <property type="term" value="C:plasma membrane"/>
    <property type="evidence" value="ECO:0007669"/>
    <property type="project" value="UniProtKB-SubCell"/>
</dbReference>
<sequence>MNESPVSTGESTATVSSGSAAGAVPRARAGVARWRWAVAGLLLLAAVYAPFQLVPFHVFQLTMVLVYALALLGLNLLVGHAGQISLGHGAFFAVGAYATAIPLARWDVPHLVTLPIAAGVAFLLGLALGLPAMRLRGLYLALVTLAIAIFLVPLLKRFEEVTGGSMGLTLPKPAPPAWTGLAEDQWLYFLALAVALVAFGLAAGLLRSRVGRALHAIRDNEAAAEVMGVRLSYYKTLAFAWSALFAGAAGCVYTWVIGFVSPDSFVVTLSITLLAGIVVGGLGSQAGPLFGALFVMFVPSISQDVNKAAPGVIFGLLIIAVMYVAPTGLAGLAGRAADSLKKTLRKG</sequence>
<dbReference type="AlphaFoldDB" id="A0A918E5D3"/>
<evidence type="ECO:0000256" key="4">
    <source>
        <dbReference type="ARBA" id="ARBA00022989"/>
    </source>
</evidence>
<reference evidence="7" key="1">
    <citation type="journal article" date="2014" name="Int. J. Syst. Evol. Microbiol.">
        <title>Complete genome sequence of Corynebacterium casei LMG S-19264T (=DSM 44701T), isolated from a smear-ripened cheese.</title>
        <authorList>
            <consortium name="US DOE Joint Genome Institute (JGI-PGF)"/>
            <person name="Walter F."/>
            <person name="Albersmeier A."/>
            <person name="Kalinowski J."/>
            <person name="Ruckert C."/>
        </authorList>
    </citation>
    <scope>NUCLEOTIDE SEQUENCE</scope>
    <source>
        <strain evidence="7">CGMCC 4.7430</strain>
    </source>
</reference>
<feature type="transmembrane region" description="Helical" evidence="6">
    <location>
        <begin position="264"/>
        <end position="282"/>
    </location>
</feature>
<feature type="transmembrane region" description="Helical" evidence="6">
    <location>
        <begin position="57"/>
        <end position="78"/>
    </location>
</feature>
<feature type="transmembrane region" description="Helical" evidence="6">
    <location>
        <begin position="312"/>
        <end position="337"/>
    </location>
</feature>
<evidence type="ECO:0000313" key="8">
    <source>
        <dbReference type="Proteomes" id="UP000660745"/>
    </source>
</evidence>
<keyword evidence="8" id="KW-1185">Reference proteome</keyword>
<evidence type="ECO:0000256" key="5">
    <source>
        <dbReference type="ARBA" id="ARBA00023136"/>
    </source>
</evidence>
<dbReference type="Pfam" id="PF02653">
    <property type="entry name" value="BPD_transp_2"/>
    <property type="match status" value="1"/>
</dbReference>
<dbReference type="CDD" id="cd06581">
    <property type="entry name" value="TM_PBP1_LivM_like"/>
    <property type="match status" value="1"/>
</dbReference>
<accession>A0A918E5D3</accession>
<feature type="transmembrane region" description="Helical" evidence="6">
    <location>
        <begin position="34"/>
        <end position="51"/>
    </location>
</feature>
<dbReference type="InterPro" id="IPR043428">
    <property type="entry name" value="LivM-like"/>
</dbReference>
<feature type="transmembrane region" description="Helical" evidence="6">
    <location>
        <begin position="85"/>
        <end position="104"/>
    </location>
</feature>
<organism evidence="7 8">
    <name type="scientific">Nonomuraea glycinis</name>
    <dbReference type="NCBI Taxonomy" id="2047744"/>
    <lineage>
        <taxon>Bacteria</taxon>
        <taxon>Bacillati</taxon>
        <taxon>Actinomycetota</taxon>
        <taxon>Actinomycetes</taxon>
        <taxon>Streptosporangiales</taxon>
        <taxon>Streptosporangiaceae</taxon>
        <taxon>Nonomuraea</taxon>
    </lineage>
</organism>
<keyword evidence="5 6" id="KW-0472">Membrane</keyword>
<dbReference type="GO" id="GO:0015658">
    <property type="term" value="F:branched-chain amino acid transmembrane transporter activity"/>
    <property type="evidence" value="ECO:0007669"/>
    <property type="project" value="InterPro"/>
</dbReference>
<dbReference type="PANTHER" id="PTHR30482">
    <property type="entry name" value="HIGH-AFFINITY BRANCHED-CHAIN AMINO ACID TRANSPORT SYSTEM PERMEASE"/>
    <property type="match status" value="1"/>
</dbReference>
<comment type="caution">
    <text evidence="7">The sequence shown here is derived from an EMBL/GenBank/DDBJ whole genome shotgun (WGS) entry which is preliminary data.</text>
</comment>
<evidence type="ECO:0000256" key="2">
    <source>
        <dbReference type="ARBA" id="ARBA00022475"/>
    </source>
</evidence>
<evidence type="ECO:0000256" key="3">
    <source>
        <dbReference type="ARBA" id="ARBA00022692"/>
    </source>
</evidence>
<keyword evidence="3 6" id="KW-0812">Transmembrane</keyword>
<dbReference type="InterPro" id="IPR001851">
    <property type="entry name" value="ABC_transp_permease"/>
</dbReference>
<keyword evidence="4 6" id="KW-1133">Transmembrane helix</keyword>
<reference evidence="7" key="2">
    <citation type="submission" date="2020-09" db="EMBL/GenBank/DDBJ databases">
        <authorList>
            <person name="Sun Q."/>
            <person name="Zhou Y."/>
        </authorList>
    </citation>
    <scope>NUCLEOTIDE SEQUENCE</scope>
    <source>
        <strain evidence="7">CGMCC 4.7430</strain>
    </source>
</reference>
<dbReference type="EMBL" id="BMNK01000003">
    <property type="protein sequence ID" value="GGP05179.1"/>
    <property type="molecule type" value="Genomic_DNA"/>
</dbReference>
<dbReference type="PANTHER" id="PTHR30482:SF20">
    <property type="entry name" value="HIGH-AFFINITY BRANCHED-CHAIN AMINO ACID TRANSPORT SYSTEM PERMEASE PROTEIN LIVM"/>
    <property type="match status" value="1"/>
</dbReference>
<feature type="transmembrane region" description="Helical" evidence="6">
    <location>
        <begin position="137"/>
        <end position="155"/>
    </location>
</feature>
<protein>
    <submittedName>
        <fullName evidence="7">Branched-chain amino acid ABC transporter permease</fullName>
    </submittedName>
</protein>
<evidence type="ECO:0000256" key="6">
    <source>
        <dbReference type="SAM" id="Phobius"/>
    </source>
</evidence>